<name>A0AAD9HKU4_9PEZI</name>
<evidence type="ECO:0000313" key="3">
    <source>
        <dbReference type="Proteomes" id="UP001232148"/>
    </source>
</evidence>
<comment type="caution">
    <text evidence="2">The sequence shown here is derived from an EMBL/GenBank/DDBJ whole genome shotgun (WGS) entry which is preliminary data.</text>
</comment>
<protein>
    <submittedName>
        <fullName evidence="2">Uncharacterized protein</fullName>
    </submittedName>
</protein>
<reference evidence="2" key="1">
    <citation type="submission" date="2021-06" db="EMBL/GenBank/DDBJ databases">
        <title>Comparative genomics, transcriptomics and evolutionary studies reveal genomic signatures of adaptation to plant cell wall in hemibiotrophic fungi.</title>
        <authorList>
            <consortium name="DOE Joint Genome Institute"/>
            <person name="Baroncelli R."/>
            <person name="Diaz J.F."/>
            <person name="Benocci T."/>
            <person name="Peng M."/>
            <person name="Battaglia E."/>
            <person name="Haridas S."/>
            <person name="Andreopoulos W."/>
            <person name="Labutti K."/>
            <person name="Pangilinan J."/>
            <person name="Floch G.L."/>
            <person name="Makela M.R."/>
            <person name="Henrissat B."/>
            <person name="Grigoriev I.V."/>
            <person name="Crouch J.A."/>
            <person name="De Vries R.P."/>
            <person name="Sukno S.A."/>
            <person name="Thon M.R."/>
        </authorList>
    </citation>
    <scope>NUCLEOTIDE SEQUENCE</scope>
    <source>
        <strain evidence="2">MAFF235873</strain>
    </source>
</reference>
<feature type="region of interest" description="Disordered" evidence="1">
    <location>
        <begin position="177"/>
        <end position="263"/>
    </location>
</feature>
<dbReference type="InterPro" id="IPR016024">
    <property type="entry name" value="ARM-type_fold"/>
</dbReference>
<keyword evidence="3" id="KW-1185">Reference proteome</keyword>
<feature type="compositionally biased region" description="Acidic residues" evidence="1">
    <location>
        <begin position="192"/>
        <end position="224"/>
    </location>
</feature>
<accession>A0AAD9HKU4</accession>
<evidence type="ECO:0000313" key="2">
    <source>
        <dbReference type="EMBL" id="KAK2029946.1"/>
    </source>
</evidence>
<evidence type="ECO:0000256" key="1">
    <source>
        <dbReference type="SAM" id="MobiDB-lite"/>
    </source>
</evidence>
<dbReference type="AlphaFoldDB" id="A0AAD9HKU4"/>
<sequence>MARDIFAARMLEELPTHLHHYDRDRYAWTCLNMISTGVHKWGFVIYRCTYDDDELWSRYLAQLKSFCHDNLVEHRRAELLEQYLVWVVIEDRATLENASRSDVRKHFNQWVLDQDVPKLPVSAITNRLPIQLPLYQYCLYVDKQCLGTLTRFQEANDGTAFSLGLLPPVAFAVIDRSWTPDGSDGGGKDEIENKEDDDDEDEDEEDESEEDADEEDDEEEDDYEGGYPLIDGTDRKGLYDGDDEYYQRPPAIYPGGPWSMPGW</sequence>
<organism evidence="2 3">
    <name type="scientific">Colletotrichum zoysiae</name>
    <dbReference type="NCBI Taxonomy" id="1216348"/>
    <lineage>
        <taxon>Eukaryota</taxon>
        <taxon>Fungi</taxon>
        <taxon>Dikarya</taxon>
        <taxon>Ascomycota</taxon>
        <taxon>Pezizomycotina</taxon>
        <taxon>Sordariomycetes</taxon>
        <taxon>Hypocreomycetidae</taxon>
        <taxon>Glomerellales</taxon>
        <taxon>Glomerellaceae</taxon>
        <taxon>Colletotrichum</taxon>
        <taxon>Colletotrichum graminicola species complex</taxon>
    </lineage>
</organism>
<dbReference type="SUPFAM" id="SSF48371">
    <property type="entry name" value="ARM repeat"/>
    <property type="match status" value="1"/>
</dbReference>
<dbReference type="EMBL" id="MU842857">
    <property type="protein sequence ID" value="KAK2029946.1"/>
    <property type="molecule type" value="Genomic_DNA"/>
</dbReference>
<gene>
    <name evidence="2" type="ORF">LX32DRAFT_651931</name>
</gene>
<proteinExistence type="predicted"/>
<dbReference type="Proteomes" id="UP001232148">
    <property type="component" value="Unassembled WGS sequence"/>
</dbReference>